<dbReference type="InterPro" id="IPR012334">
    <property type="entry name" value="Pectin_lyas_fold"/>
</dbReference>
<evidence type="ECO:0000313" key="5">
    <source>
        <dbReference type="Proteomes" id="UP000291917"/>
    </source>
</evidence>
<reference evidence="4 5" key="2">
    <citation type="journal article" date="2019" name="Science, e1252229">
        <title>Invertible promoters mediate bacterial phase variation, antibiotic resistance, and host adaptation in the gut.</title>
        <authorList>
            <person name="Jiang X."/>
            <person name="Hall A.B."/>
            <person name="Arthur T.D."/>
            <person name="Plichta D.R."/>
            <person name="Covington C.T."/>
            <person name="Poyet M."/>
            <person name="Crothers J."/>
            <person name="Moses P.L."/>
            <person name="Tolonen A.C."/>
            <person name="Vlamakis H."/>
            <person name="Alm E.J."/>
            <person name="Xavier R.J."/>
        </authorList>
    </citation>
    <scope>NUCLEOTIDE SEQUENCE [LARGE SCALE GENOMIC DNA]</scope>
    <source>
        <strain evidence="4">Bj_0095</strain>
        <strain evidence="5">bj_0095</strain>
    </source>
</reference>
<dbReference type="PROSITE" id="PS51257">
    <property type="entry name" value="PROKAR_LIPOPROTEIN"/>
    <property type="match status" value="1"/>
</dbReference>
<feature type="signal peptide" evidence="1">
    <location>
        <begin position="1"/>
        <end position="23"/>
    </location>
</feature>
<evidence type="ECO:0000313" key="6">
    <source>
        <dbReference type="Proteomes" id="UP000335496"/>
    </source>
</evidence>
<dbReference type="Proteomes" id="UP000291917">
    <property type="component" value="Unassembled WGS sequence"/>
</dbReference>
<accession>A0A4Q5GTV5</accession>
<evidence type="ECO:0000256" key="1">
    <source>
        <dbReference type="SAM" id="SignalP"/>
    </source>
</evidence>
<protein>
    <recommendedName>
        <fullName evidence="2">DUF6562 domain-containing protein</fullName>
    </recommendedName>
</protein>
<dbReference type="EMBL" id="RCXL01000022">
    <property type="protein sequence ID" value="RYT71423.1"/>
    <property type="molecule type" value="Genomic_DNA"/>
</dbReference>
<dbReference type="InterPro" id="IPR011050">
    <property type="entry name" value="Pectin_lyase_fold/virulence"/>
</dbReference>
<dbReference type="Pfam" id="PF20200">
    <property type="entry name" value="DUF6562"/>
    <property type="match status" value="1"/>
</dbReference>
<dbReference type="SUPFAM" id="SSF51126">
    <property type="entry name" value="Pectin lyase-like"/>
    <property type="match status" value="2"/>
</dbReference>
<keyword evidence="6" id="KW-1185">Reference proteome</keyword>
<name>A0A4Q5GTV5_9BACE</name>
<dbReference type="Gene3D" id="2.160.20.10">
    <property type="entry name" value="Single-stranded right-handed beta-helix, Pectin lyase-like"/>
    <property type="match status" value="1"/>
</dbReference>
<gene>
    <name evidence="4" type="ORF">EAJ03_13595</name>
    <name evidence="3" type="ORF">F2Z23_09455</name>
</gene>
<dbReference type="Proteomes" id="UP000335496">
    <property type="component" value="Unassembled WGS sequence"/>
</dbReference>
<sequence>MNKKLFLGMFVAAGMLFATSCSNDELDVVQSGNEAQVTFSLAAEGCIATRAISDGTGAKKLIYAVYNANGELIETIANADVNGQIVDNSAFDNGLTENVTITLAKGQQYTVAFWAQNPNCTAYTTTDLKNVTVDYVGLNNDETRDAFFKAETFTVTGNTEIDVVLKRPFAQINVGVYQTDWDAAVASGIEIEKSKVTIEKAATSINLLTGEVKGEQTVEYGLGIIPAQFTASETLNVDLNKDGTKENYVYLSMSYILANDATTGYAKATLEDLDFTFAPKSGNNINFSEGLNAVPVQRNWRTNIIGKILTDDVTFNITIDPIYDGEYNNGTAQPVNINGVYYATIQDAVNNVQDGEVIKIATGTYAEVVKVTGGKNFTLEAAGPNVVIAALDHQSNANPSTVKVKGITFDNSVTPAGWFIGTSQNIAPCVGAWGGNLSFEDCAFIVAGTSGKETGVMTWWTGDNLMNLSFNNCTFEGKENHSSARAMQIYGDVNMTVENCTFTTAKDYTLKYVAQDGNAATFSNNIVNNSENFVELGSSVYPGANYTANINNNTLGKDVNTHIIANDENQTVNLNGNVSVIAEGLVKDASDNYIASTNNGIKTALQKGVTTINLVDGTYNATQLTEIAGKTLTFIGSGENTVFDYSTQGYNQYVNGNGGTFAFKNMTITRSTATFAGMAHTASTSYENCTINGTYYVYETNAKFTNCKFNVTGDAYNCWLYGTSSATYEKCEFNCSGKSIYVDGNGETGSDLTTNTCVFNDNGGVENKAAIETGNTYGKRYSLTINNTTVNGFSTTEAKSPAVDGAELGTNVWGNKNYMTKDKLSVTIDGTKVY</sequence>
<dbReference type="RefSeq" id="WP_122297395.1">
    <property type="nucleotide sequence ID" value="NZ_RCXL01000022.1"/>
</dbReference>
<feature type="domain" description="DUF6562" evidence="2">
    <location>
        <begin position="92"/>
        <end position="328"/>
    </location>
</feature>
<evidence type="ECO:0000259" key="2">
    <source>
        <dbReference type="Pfam" id="PF20200"/>
    </source>
</evidence>
<proteinExistence type="predicted"/>
<reference evidence="3 6" key="1">
    <citation type="journal article" date="2019" name="Nat. Med.">
        <title>A library of human gut bacterial isolates paired with longitudinal multiomics data enables mechanistic microbiome research.</title>
        <authorList>
            <person name="Poyet M."/>
            <person name="Groussin M."/>
            <person name="Gibbons S.M."/>
            <person name="Avila-Pacheco J."/>
            <person name="Jiang X."/>
            <person name="Kearney S.M."/>
            <person name="Perrotta A.R."/>
            <person name="Berdy B."/>
            <person name="Zhao S."/>
            <person name="Lieberman T.D."/>
            <person name="Swanson P.K."/>
            <person name="Smith M."/>
            <person name="Roesemann S."/>
            <person name="Alexander J.E."/>
            <person name="Rich S.A."/>
            <person name="Livny J."/>
            <person name="Vlamakis H."/>
            <person name="Clish C."/>
            <person name="Bullock K."/>
            <person name="Deik A."/>
            <person name="Scott J."/>
            <person name="Pierce K.A."/>
            <person name="Xavier R.J."/>
            <person name="Alm E.J."/>
        </authorList>
    </citation>
    <scope>NUCLEOTIDE SEQUENCE [LARGE SCALE GENOMIC DNA]</scope>
    <source>
        <strain evidence="3 6">BIOML-A1</strain>
    </source>
</reference>
<dbReference type="EMBL" id="VVZX01000010">
    <property type="protein sequence ID" value="KAA5274183.1"/>
    <property type="molecule type" value="Genomic_DNA"/>
</dbReference>
<evidence type="ECO:0000313" key="4">
    <source>
        <dbReference type="EMBL" id="RYT71423.1"/>
    </source>
</evidence>
<keyword evidence="1" id="KW-0732">Signal</keyword>
<organism evidence="4 5">
    <name type="scientific">Bacteroides eggerthii</name>
    <dbReference type="NCBI Taxonomy" id="28111"/>
    <lineage>
        <taxon>Bacteria</taxon>
        <taxon>Pseudomonadati</taxon>
        <taxon>Bacteroidota</taxon>
        <taxon>Bacteroidia</taxon>
        <taxon>Bacteroidales</taxon>
        <taxon>Bacteroidaceae</taxon>
        <taxon>Bacteroides</taxon>
    </lineage>
</organism>
<evidence type="ECO:0000313" key="3">
    <source>
        <dbReference type="EMBL" id="KAA5274183.1"/>
    </source>
</evidence>
<dbReference type="InterPro" id="IPR046692">
    <property type="entry name" value="DUF6562"/>
</dbReference>
<dbReference type="AlphaFoldDB" id="A0A4Q5GTV5"/>
<feature type="chain" id="PRO_5020904445" description="DUF6562 domain-containing protein" evidence="1">
    <location>
        <begin position="24"/>
        <end position="834"/>
    </location>
</feature>
<comment type="caution">
    <text evidence="4">The sequence shown here is derived from an EMBL/GenBank/DDBJ whole genome shotgun (WGS) entry which is preliminary data.</text>
</comment>